<dbReference type="PANTHER" id="PTHR30093">
    <property type="entry name" value="GENERAL SECRETION PATHWAY PROTEIN G"/>
    <property type="match status" value="1"/>
</dbReference>
<evidence type="ECO:0000256" key="5">
    <source>
        <dbReference type="ARBA" id="ARBA00022481"/>
    </source>
</evidence>
<keyword evidence="5" id="KW-0488">Methylation</keyword>
<evidence type="ECO:0000256" key="1">
    <source>
        <dbReference type="ARBA" id="ARBA00004377"/>
    </source>
</evidence>
<evidence type="ECO:0000256" key="7">
    <source>
        <dbReference type="ARBA" id="ARBA00022692"/>
    </source>
</evidence>
<evidence type="ECO:0000256" key="2">
    <source>
        <dbReference type="ARBA" id="ARBA00009984"/>
    </source>
</evidence>
<dbReference type="PRINTS" id="PR00813">
    <property type="entry name" value="BCTERIALGSPG"/>
</dbReference>
<evidence type="ECO:0000259" key="11">
    <source>
        <dbReference type="Pfam" id="PF08334"/>
    </source>
</evidence>
<dbReference type="GO" id="GO:0015628">
    <property type="term" value="P:protein secretion by the type II secretion system"/>
    <property type="evidence" value="ECO:0007669"/>
    <property type="project" value="InterPro"/>
</dbReference>
<evidence type="ECO:0000256" key="3">
    <source>
        <dbReference type="ARBA" id="ARBA00020042"/>
    </source>
</evidence>
<organism evidence="12">
    <name type="scientific">marine sediment metagenome</name>
    <dbReference type="NCBI Taxonomy" id="412755"/>
    <lineage>
        <taxon>unclassified sequences</taxon>
        <taxon>metagenomes</taxon>
        <taxon>ecological metagenomes</taxon>
    </lineage>
</organism>
<dbReference type="NCBIfam" id="TIGR02532">
    <property type="entry name" value="IV_pilin_GFxxxE"/>
    <property type="match status" value="1"/>
</dbReference>
<evidence type="ECO:0000256" key="8">
    <source>
        <dbReference type="ARBA" id="ARBA00022989"/>
    </source>
</evidence>
<dbReference type="PANTHER" id="PTHR30093:SF45">
    <property type="entry name" value="TYPE II SECRETION SYSTEM CORE PROTEIN G"/>
    <property type="match status" value="1"/>
</dbReference>
<dbReference type="InterPro" id="IPR013545">
    <property type="entry name" value="T2SS_protein-GspG_C"/>
</dbReference>
<dbReference type="EMBL" id="LAZR01000709">
    <property type="protein sequence ID" value="KKN59986.1"/>
    <property type="molecule type" value="Genomic_DNA"/>
</dbReference>
<evidence type="ECO:0000256" key="6">
    <source>
        <dbReference type="ARBA" id="ARBA00022519"/>
    </source>
</evidence>
<feature type="transmembrane region" description="Helical" evidence="10">
    <location>
        <begin position="23"/>
        <end position="43"/>
    </location>
</feature>
<dbReference type="NCBIfam" id="TIGR01710">
    <property type="entry name" value="typeII_sec_gspG"/>
    <property type="match status" value="1"/>
</dbReference>
<dbReference type="GO" id="GO:0015627">
    <property type="term" value="C:type II protein secretion system complex"/>
    <property type="evidence" value="ECO:0007669"/>
    <property type="project" value="InterPro"/>
</dbReference>
<evidence type="ECO:0000256" key="10">
    <source>
        <dbReference type="SAM" id="Phobius"/>
    </source>
</evidence>
<feature type="domain" description="Type II secretion system protein GspG C-terminal" evidence="11">
    <location>
        <begin position="47"/>
        <end position="155"/>
    </location>
</feature>
<name>A0A0F9UFH7_9ZZZZ</name>
<comment type="caution">
    <text evidence="12">The sequence shown here is derived from an EMBL/GenBank/DDBJ whole genome shotgun (WGS) entry which is preliminary data.</text>
</comment>
<keyword evidence="9 10" id="KW-0472">Membrane</keyword>
<comment type="similarity">
    <text evidence="2">Belongs to the GSP G family.</text>
</comment>
<reference evidence="12" key="1">
    <citation type="journal article" date="2015" name="Nature">
        <title>Complex archaea that bridge the gap between prokaryotes and eukaryotes.</title>
        <authorList>
            <person name="Spang A."/>
            <person name="Saw J.H."/>
            <person name="Jorgensen S.L."/>
            <person name="Zaremba-Niedzwiedzka K."/>
            <person name="Martijn J."/>
            <person name="Lind A.E."/>
            <person name="van Eijk R."/>
            <person name="Schleper C."/>
            <person name="Guy L."/>
            <person name="Ettema T.J."/>
        </authorList>
    </citation>
    <scope>NUCLEOTIDE SEQUENCE</scope>
</reference>
<sequence length="156" mass="17097">MSVFKAFINPVQLTNTARSAQRGFTLLELLVVMVIIGLLAGYVGPKYFAQIGKSEVKTARAQINALGKALDTYRLDVGHYPSTENGLAALTTQPNNEPKWQGPYLQKDAPKDPWDNPYHYQMPGTHGQSGDYDLWSLGNDNASGGKDIAADIVSWQ</sequence>
<dbReference type="Pfam" id="PF07963">
    <property type="entry name" value="N_methyl"/>
    <property type="match status" value="1"/>
</dbReference>
<dbReference type="InterPro" id="IPR010054">
    <property type="entry name" value="Type2_sec_GspG"/>
</dbReference>
<keyword evidence="6" id="KW-0997">Cell inner membrane</keyword>
<keyword evidence="8 10" id="KW-1133">Transmembrane helix</keyword>
<dbReference type="Pfam" id="PF08334">
    <property type="entry name" value="T2SSG"/>
    <property type="match status" value="1"/>
</dbReference>
<proteinExistence type="inferred from homology"/>
<gene>
    <name evidence="12" type="ORF">LCGC14_0536700</name>
</gene>
<protein>
    <recommendedName>
        <fullName evidence="3">Type II secretion system core protein G</fullName>
    </recommendedName>
</protein>
<evidence type="ECO:0000313" key="12">
    <source>
        <dbReference type="EMBL" id="KKN59986.1"/>
    </source>
</evidence>
<accession>A0A0F9UFH7</accession>
<dbReference type="GO" id="GO:0005886">
    <property type="term" value="C:plasma membrane"/>
    <property type="evidence" value="ECO:0007669"/>
    <property type="project" value="UniProtKB-SubCell"/>
</dbReference>
<keyword evidence="7 10" id="KW-0812">Transmembrane</keyword>
<evidence type="ECO:0000256" key="9">
    <source>
        <dbReference type="ARBA" id="ARBA00023136"/>
    </source>
</evidence>
<dbReference type="SUPFAM" id="SSF54523">
    <property type="entry name" value="Pili subunits"/>
    <property type="match status" value="1"/>
</dbReference>
<dbReference type="InterPro" id="IPR045584">
    <property type="entry name" value="Pilin-like"/>
</dbReference>
<keyword evidence="4" id="KW-1003">Cell membrane</keyword>
<dbReference type="InterPro" id="IPR000983">
    <property type="entry name" value="Bac_GSPG_pilin"/>
</dbReference>
<dbReference type="AlphaFoldDB" id="A0A0F9UFH7"/>
<dbReference type="Gene3D" id="3.30.700.10">
    <property type="entry name" value="Glycoprotein, Type 4 Pilin"/>
    <property type="match status" value="1"/>
</dbReference>
<evidence type="ECO:0000256" key="4">
    <source>
        <dbReference type="ARBA" id="ARBA00022475"/>
    </source>
</evidence>
<comment type="subcellular location">
    <subcellularLocation>
        <location evidence="1">Cell inner membrane</location>
        <topology evidence="1">Single-pass membrane protein</topology>
    </subcellularLocation>
</comment>
<dbReference type="InterPro" id="IPR012902">
    <property type="entry name" value="N_methyl_site"/>
</dbReference>